<evidence type="ECO:0000313" key="1">
    <source>
        <dbReference type="EMBL" id="KAJ9081181.1"/>
    </source>
</evidence>
<gene>
    <name evidence="1" type="ORF">DSO57_1017544</name>
</gene>
<protein>
    <submittedName>
        <fullName evidence="1">Uncharacterized protein</fullName>
    </submittedName>
</protein>
<keyword evidence="2" id="KW-1185">Reference proteome</keyword>
<comment type="caution">
    <text evidence="1">The sequence shown here is derived from an EMBL/GenBank/DDBJ whole genome shotgun (WGS) entry which is preliminary data.</text>
</comment>
<evidence type="ECO:0000313" key="2">
    <source>
        <dbReference type="Proteomes" id="UP001165960"/>
    </source>
</evidence>
<dbReference type="Proteomes" id="UP001165960">
    <property type="component" value="Unassembled WGS sequence"/>
</dbReference>
<dbReference type="EMBL" id="QTSX02001494">
    <property type="protein sequence ID" value="KAJ9081181.1"/>
    <property type="molecule type" value="Genomic_DNA"/>
</dbReference>
<reference evidence="1" key="1">
    <citation type="submission" date="2022-04" db="EMBL/GenBank/DDBJ databases">
        <title>Genome of the entomopathogenic fungus Entomophthora muscae.</title>
        <authorList>
            <person name="Elya C."/>
            <person name="Lovett B.R."/>
            <person name="Lee E."/>
            <person name="Macias A.M."/>
            <person name="Hajek A.E."/>
            <person name="De Bivort B.L."/>
            <person name="Kasson M.T."/>
            <person name="De Fine Licht H.H."/>
            <person name="Stajich J.E."/>
        </authorList>
    </citation>
    <scope>NUCLEOTIDE SEQUENCE</scope>
    <source>
        <strain evidence="1">Berkeley</strain>
    </source>
</reference>
<name>A0ACC2U3A6_9FUNG</name>
<accession>A0ACC2U3A6</accession>
<organism evidence="1 2">
    <name type="scientific">Entomophthora muscae</name>
    <dbReference type="NCBI Taxonomy" id="34485"/>
    <lineage>
        <taxon>Eukaryota</taxon>
        <taxon>Fungi</taxon>
        <taxon>Fungi incertae sedis</taxon>
        <taxon>Zoopagomycota</taxon>
        <taxon>Entomophthoromycotina</taxon>
        <taxon>Entomophthoromycetes</taxon>
        <taxon>Entomophthorales</taxon>
        <taxon>Entomophthoraceae</taxon>
        <taxon>Entomophthora</taxon>
    </lineage>
</organism>
<proteinExistence type="predicted"/>
<sequence length="92" mass="10333">MNPPPNCRISPRPFLLAMGTSKSSLEDYRVIMMAQMTSHALGLCHISPWDACMLRQPEHSKGFSAKISLDLVLKKLKFLQSRSLADSGKFRL</sequence>